<evidence type="ECO:0000313" key="2">
    <source>
        <dbReference type="EMBL" id="GAG73655.1"/>
    </source>
</evidence>
<organism evidence="2">
    <name type="scientific">marine sediment metagenome</name>
    <dbReference type="NCBI Taxonomy" id="412755"/>
    <lineage>
        <taxon>unclassified sequences</taxon>
        <taxon>metagenomes</taxon>
        <taxon>ecological metagenomes</taxon>
    </lineage>
</organism>
<feature type="domain" description="PIN" evidence="1">
    <location>
        <begin position="381"/>
        <end position="523"/>
    </location>
</feature>
<dbReference type="InterPro" id="IPR019734">
    <property type="entry name" value="TPR_rpt"/>
</dbReference>
<dbReference type="AlphaFoldDB" id="X0ZV27"/>
<dbReference type="Pfam" id="PF20698">
    <property type="entry name" value="PIN-TPR-GreABC"/>
    <property type="match status" value="1"/>
</dbReference>
<dbReference type="Pfam" id="PF13174">
    <property type="entry name" value="TPR_6"/>
    <property type="match status" value="1"/>
</dbReference>
<gene>
    <name evidence="2" type="ORF">S01H4_02612</name>
</gene>
<comment type="caution">
    <text evidence="2">The sequence shown here is derived from an EMBL/GenBank/DDBJ whole genome shotgun (WGS) entry which is preliminary data.</text>
</comment>
<reference evidence="2" key="1">
    <citation type="journal article" date="2014" name="Front. Microbiol.">
        <title>High frequency of phylogenetically diverse reductive dehalogenase-homologous genes in deep subseafloor sedimentary metagenomes.</title>
        <authorList>
            <person name="Kawai M."/>
            <person name="Futagami T."/>
            <person name="Toyoda A."/>
            <person name="Takaki Y."/>
            <person name="Nishi S."/>
            <person name="Hori S."/>
            <person name="Arai W."/>
            <person name="Tsubouchi T."/>
            <person name="Morono Y."/>
            <person name="Uchiyama I."/>
            <person name="Ito T."/>
            <person name="Fujiyama A."/>
            <person name="Inagaki F."/>
            <person name="Takami H."/>
        </authorList>
    </citation>
    <scope>NUCLEOTIDE SEQUENCE</scope>
    <source>
        <strain evidence="2">Expedition CK06-06</strain>
    </source>
</reference>
<evidence type="ECO:0000259" key="1">
    <source>
        <dbReference type="Pfam" id="PF20698"/>
    </source>
</evidence>
<dbReference type="SUPFAM" id="SSF48452">
    <property type="entry name" value="TPR-like"/>
    <property type="match status" value="1"/>
</dbReference>
<protein>
    <recommendedName>
        <fullName evidence="1">PIN domain-containing protein</fullName>
    </recommendedName>
</protein>
<proteinExistence type="predicted"/>
<dbReference type="InterPro" id="IPR011990">
    <property type="entry name" value="TPR-like_helical_dom_sf"/>
</dbReference>
<accession>X0ZV27</accession>
<dbReference type="InterPro" id="IPR048987">
    <property type="entry name" value="PIN-TPR-GreABC"/>
</dbReference>
<name>X0ZV27_9ZZZZ</name>
<sequence length="682" mass="80010">MFYRKNYSEAVKIFKNIVDVSLNNELTHKIIYCYYKNGDLKSALEICEALCSKYGLIEFVSEIQSEIYEETGSPDKALKIYKDYIAKFPNDINIKIKKARVNYILKNFSSVRKFLEEIEIINNLSLEQNVFISSLCIQTGMYEKALYLLYESRRKYYNQSNAHLQFIGLFLVKGKYLNDIFKKLKNNRVEENVAVLIETVQENIETRWYIIENRQKIEKIFGEINLEDSFAKKMIGKKVGDIFDIKKNDILIKKYKIVKIENKYIHAYNESISEFENMFPEAKGLFRINIGTPKTKEAFDSGIQKILEINETYKNQVEEIEKLYKNKGISIGCFAKLIGRDIYDVWSVLTNKKNLGITCCFGISKEQENALNILNDNIYLVIDIISLFTIVILDLKETIVANYANRLIVSQSTVALIENIISEKEDLFSEGYIILSRENDKYVKHEVTKKEIKKQINFLKRILTWVSKKFKIMPYTEGLEINFNKKRKLDKFLGKSFIDTILIAKKTNYILFSDDLFLRLIAKNDFNVDGVWTQILLLNLFKSGKIKKEIYFDKTINLIKYNYNYITFNAEILTESLKRANFEPDLSPYTDVLERLKISNENSIINLTIDYLEILNTETNISNIRKNSLILHYLNKISDKGINKKIIKKLKFIIKKKYKLLPINKNILTSYIEDWEKTKLVI</sequence>
<dbReference type="Gene3D" id="1.25.40.10">
    <property type="entry name" value="Tetratricopeptide repeat domain"/>
    <property type="match status" value="1"/>
</dbReference>
<dbReference type="EMBL" id="BART01000584">
    <property type="protein sequence ID" value="GAG73655.1"/>
    <property type="molecule type" value="Genomic_DNA"/>
</dbReference>